<reference evidence="4 5" key="1">
    <citation type="submission" date="2019-01" db="EMBL/GenBank/DDBJ databases">
        <authorList>
            <person name="Chen W.-M."/>
        </authorList>
    </citation>
    <scope>NUCLEOTIDE SEQUENCE [LARGE SCALE GENOMIC DNA]</scope>
    <source>
        <strain evidence="4 5">BBQ-12</strain>
    </source>
</reference>
<dbReference type="PANTHER" id="PTHR31084">
    <property type="entry name" value="ALPHA-L-FUCOSIDASE 2"/>
    <property type="match status" value="1"/>
</dbReference>
<evidence type="ECO:0000313" key="5">
    <source>
        <dbReference type="Proteomes" id="UP000285211"/>
    </source>
</evidence>
<dbReference type="Gene3D" id="1.50.10.10">
    <property type="match status" value="1"/>
</dbReference>
<keyword evidence="5" id="KW-1185">Reference proteome</keyword>
<evidence type="ECO:0000259" key="2">
    <source>
        <dbReference type="Pfam" id="PF21307"/>
    </source>
</evidence>
<dbReference type="Pfam" id="PF22124">
    <property type="entry name" value="Glyco_hydro_95_cat"/>
    <property type="match status" value="1"/>
</dbReference>
<dbReference type="Gene3D" id="2.60.40.1180">
    <property type="entry name" value="Golgi alpha-mannosidase II"/>
    <property type="match status" value="1"/>
</dbReference>
<feature type="domain" description="Glycosyl hydrolase family 95 N-terminal" evidence="1">
    <location>
        <begin position="25"/>
        <end position="277"/>
    </location>
</feature>
<name>A0A437L3G6_9FLAO</name>
<dbReference type="InterPro" id="IPR054363">
    <property type="entry name" value="GH95_cat"/>
</dbReference>
<dbReference type="InterPro" id="IPR049053">
    <property type="entry name" value="AFCA-like_C"/>
</dbReference>
<dbReference type="SUPFAM" id="SSF48208">
    <property type="entry name" value="Six-hairpin glycosidases"/>
    <property type="match status" value="1"/>
</dbReference>
<dbReference type="InterPro" id="IPR013780">
    <property type="entry name" value="Glyco_hydro_b"/>
</dbReference>
<dbReference type="InterPro" id="IPR008928">
    <property type="entry name" value="6-hairpin_glycosidase_sf"/>
</dbReference>
<evidence type="ECO:0000313" key="4">
    <source>
        <dbReference type="EMBL" id="RVT79879.1"/>
    </source>
</evidence>
<protein>
    <submittedName>
        <fullName evidence="4">Glycoside hydrolase family 95 protein</fullName>
    </submittedName>
</protein>
<feature type="domain" description="Alpha fucosidase A-like C-terminal" evidence="2">
    <location>
        <begin position="741"/>
        <end position="807"/>
    </location>
</feature>
<sequence>MKIGLNVLFFLTVSTISVAQQNLKLWYDKPATKWVEALPIGNGQIGAMVFGGVESELIQLNEGSLWSGGPQKKNVNPDAYKSLQPIREALQNEDYQLATDLCKKMQGYYSESFLPLGDLKIKQNFNGIKPTRYYRDLSLNNATTTTRFKINGVEYIREMFISAPNNVMVIKFTASKPKSLTFDIHLSSALAKTVFPKGNNQLVMNGKAPSRVDPSYYNPKGREPILWADTSGCNGMRFQSNVKTLLKDGVVKADKIGLHISKATEVVLYLTAVTSFNGFDKCPDSQGKDEKAIASNLLLSAEKLPYAKLKEKHFVDYQNYFNRVSYDLSNNLTDKNQLLLPTNERIKAYSKGAVDPQLEGLFYQYGRYLLIASSRAGGRPANLQGIWNKEMRPPWSSNFTININTQMNYWLAEQTNLSEMHLPLLDWIKDLSKTGSVTADEYYKARGWVAHHNSDIWGLSNAVGDVGDGSPTWANWYMGGTWLCQHLWEHYSFTGDKEYLRTKAYPVMKEAALFCFDWLIEKDGYLVTAPSTSPENEFKINGKNYAVTTAATMDISICWDLFTNLIEATKILNIDDQFRKELIDKRAKLFPLRIGSKGQLLEWSKEYEESTPHQRHASHMFGLHPGNQISALNTPDFAAACKKSLELRGDEGTGWSKAWKINFWARLRDGNHAYKMIRDILNYTEITGGGSIGGVYPNLFDAHPPFQIDGNFGATSGMTEMVLQSQESYSDDEQPNKDFYVIDILPALPDTWVNGAVKGLRARGGFEVSMVWANKKIEQIAIKSVGGTAAKIRYNGKVLDLKMSNNQTQTFTLTDF</sequence>
<dbReference type="Gene3D" id="2.70.98.50">
    <property type="entry name" value="putative glycoside hydrolase family protein from bacillus halodurans"/>
    <property type="match status" value="1"/>
</dbReference>
<dbReference type="FunFam" id="1.50.10.10:FF:000028">
    <property type="entry name" value="Alpha-L-fucosidase 2"/>
    <property type="match status" value="1"/>
</dbReference>
<dbReference type="InterPro" id="IPR012341">
    <property type="entry name" value="6hp_glycosidase-like_sf"/>
</dbReference>
<gene>
    <name evidence="4" type="ORF">EOD40_01860</name>
</gene>
<dbReference type="EMBL" id="SACJ01000001">
    <property type="protein sequence ID" value="RVT79879.1"/>
    <property type="molecule type" value="Genomic_DNA"/>
</dbReference>
<evidence type="ECO:0000259" key="3">
    <source>
        <dbReference type="Pfam" id="PF22124"/>
    </source>
</evidence>
<feature type="domain" description="Glycosyl hydrolase family 95 catalytic" evidence="3">
    <location>
        <begin position="306"/>
        <end position="721"/>
    </location>
</feature>
<dbReference type="Pfam" id="PF21307">
    <property type="entry name" value="Glyco_hydro_95_C"/>
    <property type="match status" value="1"/>
</dbReference>
<dbReference type="PANTHER" id="PTHR31084:SF0">
    <property type="entry name" value="ALPHA-L-FUCOSIDASE 2"/>
    <property type="match status" value="1"/>
</dbReference>
<dbReference type="InterPro" id="IPR016518">
    <property type="entry name" value="Alpha-L-fucosidase"/>
</dbReference>
<dbReference type="OrthoDB" id="9802600at2"/>
<dbReference type="RefSeq" id="WP_128193195.1">
    <property type="nucleotide sequence ID" value="NZ_SACJ01000001.1"/>
</dbReference>
<dbReference type="GO" id="GO:0004560">
    <property type="term" value="F:alpha-L-fucosidase activity"/>
    <property type="evidence" value="ECO:0007669"/>
    <property type="project" value="InterPro"/>
</dbReference>
<dbReference type="Proteomes" id="UP000285211">
    <property type="component" value="Unassembled WGS sequence"/>
</dbReference>
<proteinExistence type="predicted"/>
<dbReference type="Pfam" id="PF14498">
    <property type="entry name" value="Glyco_hyd_65N_2"/>
    <property type="match status" value="1"/>
</dbReference>
<dbReference type="AlphaFoldDB" id="A0A437L3G6"/>
<dbReference type="InterPro" id="IPR027414">
    <property type="entry name" value="GH95_N_dom"/>
</dbReference>
<dbReference type="GO" id="GO:0005975">
    <property type="term" value="P:carbohydrate metabolic process"/>
    <property type="evidence" value="ECO:0007669"/>
    <property type="project" value="InterPro"/>
</dbReference>
<keyword evidence="4" id="KW-0378">Hydrolase</keyword>
<dbReference type="PIRSF" id="PIRSF007663">
    <property type="entry name" value="UCP007663"/>
    <property type="match status" value="1"/>
</dbReference>
<accession>A0A437L3G6</accession>
<organism evidence="4 5">
    <name type="scientific">Flavobacterium sufflavum</name>
    <dbReference type="NCBI Taxonomy" id="1921138"/>
    <lineage>
        <taxon>Bacteria</taxon>
        <taxon>Pseudomonadati</taxon>
        <taxon>Bacteroidota</taxon>
        <taxon>Flavobacteriia</taxon>
        <taxon>Flavobacteriales</taxon>
        <taxon>Flavobacteriaceae</taxon>
        <taxon>Flavobacterium</taxon>
    </lineage>
</organism>
<evidence type="ECO:0000259" key="1">
    <source>
        <dbReference type="Pfam" id="PF14498"/>
    </source>
</evidence>
<comment type="caution">
    <text evidence="4">The sequence shown here is derived from an EMBL/GenBank/DDBJ whole genome shotgun (WGS) entry which is preliminary data.</text>
</comment>